<dbReference type="EMBL" id="ML987199">
    <property type="protein sequence ID" value="KAF2245910.1"/>
    <property type="molecule type" value="Genomic_DNA"/>
</dbReference>
<protein>
    <submittedName>
        <fullName evidence="2">Uncharacterized protein</fullName>
    </submittedName>
</protein>
<dbReference type="RefSeq" id="XP_033680914.1">
    <property type="nucleotide sequence ID" value="XM_033827008.1"/>
</dbReference>
<sequence length="233" mass="26297">MSAVGPEEWKTATCLEIGANTSNVSQAYPPPSRPSKGPYASSMSSWPSSSLDTETFALCSTWLWIPSPLESVEEWDMSSRRYICFKKEMRSVAVLWESTKRTPAPDMLLSRSLEHRHYTNSKMPPNGADYSLYQNGKKNFWMVARPLLSRNYRGRSQCRAGETGPAESSLLELWHMSKRDTPSPFQLLRSPKFPTQAEHVQKTDLEDSMESNSGSLSPMASFPGTQRRDPHDP</sequence>
<evidence type="ECO:0000313" key="2">
    <source>
        <dbReference type="EMBL" id="KAF2245910.1"/>
    </source>
</evidence>
<proteinExistence type="predicted"/>
<evidence type="ECO:0000313" key="3">
    <source>
        <dbReference type="Proteomes" id="UP000800094"/>
    </source>
</evidence>
<feature type="region of interest" description="Disordered" evidence="1">
    <location>
        <begin position="185"/>
        <end position="233"/>
    </location>
</feature>
<name>A0A6A6I8Q9_9PLEO</name>
<organism evidence="2 3">
    <name type="scientific">Trematosphaeria pertusa</name>
    <dbReference type="NCBI Taxonomy" id="390896"/>
    <lineage>
        <taxon>Eukaryota</taxon>
        <taxon>Fungi</taxon>
        <taxon>Dikarya</taxon>
        <taxon>Ascomycota</taxon>
        <taxon>Pezizomycotina</taxon>
        <taxon>Dothideomycetes</taxon>
        <taxon>Pleosporomycetidae</taxon>
        <taxon>Pleosporales</taxon>
        <taxon>Massarineae</taxon>
        <taxon>Trematosphaeriaceae</taxon>
        <taxon>Trematosphaeria</taxon>
    </lineage>
</organism>
<dbReference type="GeneID" id="54580338"/>
<accession>A0A6A6I8Q9</accession>
<gene>
    <name evidence="2" type="ORF">BU26DRAFT_507578</name>
</gene>
<evidence type="ECO:0000256" key="1">
    <source>
        <dbReference type="SAM" id="MobiDB-lite"/>
    </source>
</evidence>
<dbReference type="AlphaFoldDB" id="A0A6A6I8Q9"/>
<dbReference type="Proteomes" id="UP000800094">
    <property type="component" value="Unassembled WGS sequence"/>
</dbReference>
<keyword evidence="3" id="KW-1185">Reference proteome</keyword>
<feature type="region of interest" description="Disordered" evidence="1">
    <location>
        <begin position="23"/>
        <end position="44"/>
    </location>
</feature>
<reference evidence="2" key="1">
    <citation type="journal article" date="2020" name="Stud. Mycol.">
        <title>101 Dothideomycetes genomes: a test case for predicting lifestyles and emergence of pathogens.</title>
        <authorList>
            <person name="Haridas S."/>
            <person name="Albert R."/>
            <person name="Binder M."/>
            <person name="Bloem J."/>
            <person name="Labutti K."/>
            <person name="Salamov A."/>
            <person name="Andreopoulos B."/>
            <person name="Baker S."/>
            <person name="Barry K."/>
            <person name="Bills G."/>
            <person name="Bluhm B."/>
            <person name="Cannon C."/>
            <person name="Castanera R."/>
            <person name="Culley D."/>
            <person name="Daum C."/>
            <person name="Ezra D."/>
            <person name="Gonzalez J."/>
            <person name="Henrissat B."/>
            <person name="Kuo A."/>
            <person name="Liang C."/>
            <person name="Lipzen A."/>
            <person name="Lutzoni F."/>
            <person name="Magnuson J."/>
            <person name="Mondo S."/>
            <person name="Nolan M."/>
            <person name="Ohm R."/>
            <person name="Pangilinan J."/>
            <person name="Park H.-J."/>
            <person name="Ramirez L."/>
            <person name="Alfaro M."/>
            <person name="Sun H."/>
            <person name="Tritt A."/>
            <person name="Yoshinaga Y."/>
            <person name="Zwiers L.-H."/>
            <person name="Turgeon B."/>
            <person name="Goodwin S."/>
            <person name="Spatafora J."/>
            <person name="Crous P."/>
            <person name="Grigoriev I."/>
        </authorList>
    </citation>
    <scope>NUCLEOTIDE SEQUENCE</scope>
    <source>
        <strain evidence="2">CBS 122368</strain>
    </source>
</reference>